<evidence type="ECO:0000313" key="3">
    <source>
        <dbReference type="Proteomes" id="UP001202244"/>
    </source>
</evidence>
<dbReference type="Proteomes" id="UP001202244">
    <property type="component" value="Chromosome"/>
</dbReference>
<dbReference type="SUPFAM" id="SSF63829">
    <property type="entry name" value="Calcium-dependent phosphotriesterase"/>
    <property type="match status" value="1"/>
</dbReference>
<evidence type="ECO:0000256" key="1">
    <source>
        <dbReference type="SAM" id="MobiDB-lite"/>
    </source>
</evidence>
<feature type="region of interest" description="Disordered" evidence="1">
    <location>
        <begin position="325"/>
        <end position="357"/>
    </location>
</feature>
<dbReference type="RefSeq" id="WP_242748446.1">
    <property type="nucleotide sequence ID" value="NZ_CP093846.1"/>
</dbReference>
<gene>
    <name evidence="2" type="ORF">MMF93_00330</name>
</gene>
<protein>
    <submittedName>
        <fullName evidence="2">Uncharacterized protein</fullName>
    </submittedName>
</protein>
<accession>A0ABY3XKZ7</accession>
<name>A0ABY3XKZ7_9ACTN</name>
<keyword evidence="3" id="KW-1185">Reference proteome</keyword>
<proteinExistence type="predicted"/>
<dbReference type="EMBL" id="CP093846">
    <property type="protein sequence ID" value="UNS95079.1"/>
    <property type="molecule type" value="Genomic_DNA"/>
</dbReference>
<sequence>MKTRARRFFHRRLDGLPQRRSPAATEPVHSTIVPAGYRMVAGEAQGDVTDAPFALTTSQGLLVWNGQHFDHLTRRPAYGLTVRDGVLWIFHRIGRHGQVVTVHRHQEHVEVVPRVWGLPGGEHHIDFVDDELLVTDPVNGRILGYRLDDGIPAVHATRAVRSLGLGERAPRAPVRIGALFRHDQLLLVLADSGQGPGARQSEIWAFDSASRLVAVVPAGGSQCHNLFFDGEQFVLCRSPERIVARGRQPVYRTDGFPRGLAVGEDRVLVGASALPHALPGRGNGVAHVDVLDRDFVRWGRISLRHGQIQNIRLLSGDLALSNAGRATAQASAPPRIRHPGRPPNLAAIPAPPTGREA</sequence>
<reference evidence="2 3" key="1">
    <citation type="journal article" date="2023" name="Microbiol. Spectr.">
        <title>Synergy between Genome Mining, Metabolomics, and Bioinformatics Uncovers Antibacterial Chlorinated Carbazole Alkaloids and Their Biosynthetic Gene Cluster from Streptomyces tubbatahanensis sp. nov., a Novel Actinomycete Isolated from Sulu Sea, Philippines.</title>
        <authorList>
            <person name="Tenebro C.P."/>
            <person name="Trono D.J.V.L."/>
            <person name="Balida L.A.P."/>
            <person name="Bayog L.K.A."/>
            <person name="Bruna J.R."/>
            <person name="Sabido E.M."/>
            <person name="Caspe D.P.C."/>
            <person name="de Los Santos E.L.C."/>
            <person name="Saludes J.P."/>
            <person name="Dalisay D.S."/>
        </authorList>
    </citation>
    <scope>NUCLEOTIDE SEQUENCE [LARGE SCALE GENOMIC DNA]</scope>
    <source>
        <strain evidence="2 3">DSD3025</strain>
    </source>
</reference>
<organism evidence="2 3">
    <name type="scientific">Streptomyces tubbatahanensis</name>
    <dbReference type="NCBI Taxonomy" id="2923272"/>
    <lineage>
        <taxon>Bacteria</taxon>
        <taxon>Bacillati</taxon>
        <taxon>Actinomycetota</taxon>
        <taxon>Actinomycetes</taxon>
        <taxon>Kitasatosporales</taxon>
        <taxon>Streptomycetaceae</taxon>
        <taxon>Streptomyces</taxon>
    </lineage>
</organism>
<evidence type="ECO:0000313" key="2">
    <source>
        <dbReference type="EMBL" id="UNS95079.1"/>
    </source>
</evidence>